<evidence type="ECO:0000259" key="8">
    <source>
        <dbReference type="PROSITE" id="PS50903"/>
    </source>
</evidence>
<dbReference type="Pfam" id="PF00301">
    <property type="entry name" value="Rubredoxin"/>
    <property type="match status" value="1"/>
</dbReference>
<sequence>MKDYKCTVCSYIYRPERGDRINDIPKGTSFDELPENWKCPRCNQPKMAFVEKE</sequence>
<dbReference type="InterPro" id="IPR024922">
    <property type="entry name" value="Rubredoxin"/>
</dbReference>
<dbReference type="PANTHER" id="PTHR47627">
    <property type="entry name" value="RUBREDOXIN"/>
    <property type="match status" value="1"/>
</dbReference>
<evidence type="ECO:0000256" key="4">
    <source>
        <dbReference type="ARBA" id="ARBA00022982"/>
    </source>
</evidence>
<dbReference type="PROSITE" id="PS50903">
    <property type="entry name" value="RUBREDOXIN_LIKE"/>
    <property type="match status" value="1"/>
</dbReference>
<accession>A0A845QTC2</accession>
<keyword evidence="4 6" id="KW-0249">Electron transport</keyword>
<dbReference type="CDD" id="cd00730">
    <property type="entry name" value="rubredoxin"/>
    <property type="match status" value="1"/>
</dbReference>
<protein>
    <recommendedName>
        <fullName evidence="6">Rubredoxin</fullName>
    </recommendedName>
</protein>
<evidence type="ECO:0000256" key="2">
    <source>
        <dbReference type="ARBA" id="ARBA00022448"/>
    </source>
</evidence>
<proteinExistence type="inferred from homology"/>
<dbReference type="PIRSF" id="PIRSF000071">
    <property type="entry name" value="Rubredoxin"/>
    <property type="match status" value="1"/>
</dbReference>
<dbReference type="EMBL" id="QXXA01000001">
    <property type="protein sequence ID" value="NBI05294.1"/>
    <property type="molecule type" value="Genomic_DNA"/>
</dbReference>
<keyword evidence="5 6" id="KW-0408">Iron</keyword>
<dbReference type="RefSeq" id="WP_160195811.1">
    <property type="nucleotide sequence ID" value="NZ_QXXA01000001.1"/>
</dbReference>
<comment type="similarity">
    <text evidence="1 6">Belongs to the rubredoxin family.</text>
</comment>
<dbReference type="InterPro" id="IPR024934">
    <property type="entry name" value="Rubredoxin-like_dom"/>
</dbReference>
<feature type="binding site" evidence="7">
    <location>
        <position position="9"/>
    </location>
    <ligand>
        <name>Fe cation</name>
        <dbReference type="ChEBI" id="CHEBI:24875"/>
    </ligand>
</feature>
<feature type="binding site" evidence="7">
    <location>
        <position position="6"/>
    </location>
    <ligand>
        <name>Fe cation</name>
        <dbReference type="ChEBI" id="CHEBI:24875"/>
    </ligand>
</feature>
<keyword evidence="10" id="KW-1185">Reference proteome</keyword>
<evidence type="ECO:0000256" key="1">
    <source>
        <dbReference type="ARBA" id="ARBA00005337"/>
    </source>
</evidence>
<keyword evidence="2 6" id="KW-0813">Transport</keyword>
<comment type="cofactor">
    <cofactor evidence="6 7">
        <name>Fe(3+)</name>
        <dbReference type="ChEBI" id="CHEBI:29034"/>
    </cofactor>
    <text evidence="6 7">Binds 1 Fe(3+) ion per subunit.</text>
</comment>
<dbReference type="GO" id="GO:0009055">
    <property type="term" value="F:electron transfer activity"/>
    <property type="evidence" value="ECO:0007669"/>
    <property type="project" value="InterPro"/>
</dbReference>
<organism evidence="9 10">
    <name type="scientific">Senegalia massiliensis</name>
    <dbReference type="NCBI Taxonomy" id="1720316"/>
    <lineage>
        <taxon>Bacteria</taxon>
        <taxon>Bacillati</taxon>
        <taxon>Bacillota</taxon>
        <taxon>Clostridia</taxon>
        <taxon>Eubacteriales</taxon>
        <taxon>Clostridiaceae</taxon>
        <taxon>Senegalia</taxon>
    </lineage>
</organism>
<feature type="binding site" evidence="7">
    <location>
        <position position="42"/>
    </location>
    <ligand>
        <name>Fe cation</name>
        <dbReference type="ChEBI" id="CHEBI:24875"/>
    </ligand>
</feature>
<comment type="caution">
    <text evidence="9">The sequence shown here is derived from an EMBL/GenBank/DDBJ whole genome shotgun (WGS) entry which is preliminary data.</text>
</comment>
<evidence type="ECO:0000256" key="3">
    <source>
        <dbReference type="ARBA" id="ARBA00022723"/>
    </source>
</evidence>
<dbReference type="PRINTS" id="PR00163">
    <property type="entry name" value="RUBREDOXIN"/>
</dbReference>
<dbReference type="InterPro" id="IPR050526">
    <property type="entry name" value="Rubredoxin_ET"/>
</dbReference>
<dbReference type="OrthoDB" id="9758182at2"/>
<evidence type="ECO:0000256" key="5">
    <source>
        <dbReference type="ARBA" id="ARBA00023004"/>
    </source>
</evidence>
<dbReference type="PANTHER" id="PTHR47627:SF1">
    <property type="entry name" value="RUBREDOXIN-1-RELATED"/>
    <property type="match status" value="1"/>
</dbReference>
<dbReference type="Gene3D" id="2.20.28.10">
    <property type="match status" value="1"/>
</dbReference>
<dbReference type="GO" id="GO:0005506">
    <property type="term" value="F:iron ion binding"/>
    <property type="evidence" value="ECO:0007669"/>
    <property type="project" value="InterPro"/>
</dbReference>
<dbReference type="AlphaFoldDB" id="A0A845QTC2"/>
<evidence type="ECO:0000313" key="9">
    <source>
        <dbReference type="EMBL" id="NBI05294.1"/>
    </source>
</evidence>
<reference evidence="9 10" key="1">
    <citation type="submission" date="2018-08" db="EMBL/GenBank/DDBJ databases">
        <title>Murine metabolic-syndrome-specific gut microbial biobank.</title>
        <authorList>
            <person name="Liu C."/>
        </authorList>
    </citation>
    <scope>NUCLEOTIDE SEQUENCE [LARGE SCALE GENOMIC DNA]</scope>
    <source>
        <strain evidence="9 10">583</strain>
    </source>
</reference>
<dbReference type="SUPFAM" id="SSF57802">
    <property type="entry name" value="Rubredoxin-like"/>
    <property type="match status" value="1"/>
</dbReference>
<keyword evidence="3 6" id="KW-0479">Metal-binding</keyword>
<dbReference type="Proteomes" id="UP000467132">
    <property type="component" value="Unassembled WGS sequence"/>
</dbReference>
<evidence type="ECO:0000313" key="10">
    <source>
        <dbReference type="Proteomes" id="UP000467132"/>
    </source>
</evidence>
<dbReference type="GO" id="GO:0043448">
    <property type="term" value="P:alkane catabolic process"/>
    <property type="evidence" value="ECO:0007669"/>
    <property type="project" value="TreeGrafter"/>
</dbReference>
<evidence type="ECO:0000256" key="6">
    <source>
        <dbReference type="PIRNR" id="PIRNR000071"/>
    </source>
</evidence>
<feature type="domain" description="Rubredoxin-like" evidence="8">
    <location>
        <begin position="1"/>
        <end position="52"/>
    </location>
</feature>
<gene>
    <name evidence="9" type="ORF">D3Z33_00305</name>
</gene>
<evidence type="ECO:0000256" key="7">
    <source>
        <dbReference type="PIRSR" id="PIRSR000071-1"/>
    </source>
</evidence>
<dbReference type="InterPro" id="IPR024935">
    <property type="entry name" value="Rubredoxin_dom"/>
</dbReference>
<feature type="binding site" evidence="7">
    <location>
        <position position="39"/>
    </location>
    <ligand>
        <name>Fe cation</name>
        <dbReference type="ChEBI" id="CHEBI:24875"/>
    </ligand>
</feature>
<name>A0A845QTC2_9CLOT</name>